<reference evidence="3 4" key="2">
    <citation type="submission" date="2018-06" db="EMBL/GenBank/DDBJ databases">
        <title>Metagenomic assembly of (sub)arctic Cyanobacteria and their associated microbiome from non-axenic cultures.</title>
        <authorList>
            <person name="Baurain D."/>
        </authorList>
    </citation>
    <scope>NUCLEOTIDE SEQUENCE [LARGE SCALE GENOMIC DNA]</scope>
    <source>
        <strain evidence="3">ULC066bin1</strain>
    </source>
</reference>
<dbReference type="InterPro" id="IPR046576">
    <property type="entry name" value="DUF6636"/>
</dbReference>
<evidence type="ECO:0000256" key="2">
    <source>
        <dbReference type="SAM" id="SignalP"/>
    </source>
</evidence>
<gene>
    <name evidence="3" type="ORF">DCF19_07290</name>
</gene>
<comment type="caution">
    <text evidence="3">The sequence shown here is derived from an EMBL/GenBank/DDBJ whole genome shotgun (WGS) entry which is preliminary data.</text>
</comment>
<dbReference type="Proteomes" id="UP000249467">
    <property type="component" value="Unassembled WGS sequence"/>
</dbReference>
<dbReference type="Pfam" id="PF20341">
    <property type="entry name" value="DUF6636"/>
    <property type="match status" value="1"/>
</dbReference>
<feature type="chain" id="PRO_5016108450" description="Ig-like domain-containing protein" evidence="2">
    <location>
        <begin position="22"/>
        <end position="224"/>
    </location>
</feature>
<keyword evidence="2" id="KW-0732">Signal</keyword>
<accession>A0A2W4WBY2</accession>
<evidence type="ECO:0000313" key="4">
    <source>
        <dbReference type="Proteomes" id="UP000249467"/>
    </source>
</evidence>
<sequence>MKFRYVLLAALLKLSSFSNLKKLVLFCLSSTIVSCSQSQGTTEASSTTPKSISTPAQIAQVSNQSEELTTKETVRDTSISTNVTTESKSITKSNTSDISKSNGFIMPSKNIYCNLREPSPQSRSSSNNGFLRCEIVSGLNPMPPRPKNPSCEFDWGGGLVLLSNKKVQVLCASDSAYSPDYPILQYGQTWTKSGFTCKSATDGLTCTNAEGQGFFLNREEWQTF</sequence>
<evidence type="ECO:0000256" key="1">
    <source>
        <dbReference type="SAM" id="MobiDB-lite"/>
    </source>
</evidence>
<evidence type="ECO:0008006" key="5">
    <source>
        <dbReference type="Google" id="ProtNLM"/>
    </source>
</evidence>
<dbReference type="AlphaFoldDB" id="A0A2W4WBY2"/>
<evidence type="ECO:0000313" key="3">
    <source>
        <dbReference type="EMBL" id="PZO42386.1"/>
    </source>
</evidence>
<dbReference type="EMBL" id="QBML01000007">
    <property type="protein sequence ID" value="PZO42386.1"/>
    <property type="molecule type" value="Genomic_DNA"/>
</dbReference>
<feature type="compositionally biased region" description="Polar residues" evidence="1">
    <location>
        <begin position="39"/>
        <end position="67"/>
    </location>
</feature>
<organism evidence="3 4">
    <name type="scientific">Pseudanabaena frigida</name>
    <dbReference type="NCBI Taxonomy" id="945775"/>
    <lineage>
        <taxon>Bacteria</taxon>
        <taxon>Bacillati</taxon>
        <taxon>Cyanobacteriota</taxon>
        <taxon>Cyanophyceae</taxon>
        <taxon>Pseudanabaenales</taxon>
        <taxon>Pseudanabaenaceae</taxon>
        <taxon>Pseudanabaena</taxon>
    </lineage>
</organism>
<proteinExistence type="predicted"/>
<protein>
    <recommendedName>
        <fullName evidence="5">Ig-like domain-containing protein</fullName>
    </recommendedName>
</protein>
<feature type="signal peptide" evidence="2">
    <location>
        <begin position="1"/>
        <end position="21"/>
    </location>
</feature>
<feature type="region of interest" description="Disordered" evidence="1">
    <location>
        <begin position="39"/>
        <end position="73"/>
    </location>
</feature>
<dbReference type="PROSITE" id="PS51257">
    <property type="entry name" value="PROKAR_LIPOPROTEIN"/>
    <property type="match status" value="1"/>
</dbReference>
<reference evidence="3 4" key="1">
    <citation type="submission" date="2018-04" db="EMBL/GenBank/DDBJ databases">
        <authorList>
            <person name="Go L.Y."/>
            <person name="Mitchell J.A."/>
        </authorList>
    </citation>
    <scope>NUCLEOTIDE SEQUENCE [LARGE SCALE GENOMIC DNA]</scope>
    <source>
        <strain evidence="3">ULC066bin1</strain>
    </source>
</reference>
<name>A0A2W4WBY2_9CYAN</name>